<dbReference type="EMBL" id="MUXN01000021">
    <property type="protein sequence ID" value="OOC03538.1"/>
    <property type="molecule type" value="Genomic_DNA"/>
</dbReference>
<dbReference type="OrthoDB" id="3626734at2"/>
<dbReference type="RefSeq" id="WP_005165699.1">
    <property type="nucleotide sequence ID" value="NZ_ANMG01000077.1"/>
</dbReference>
<dbReference type="EMBL" id="ANMG01000077">
    <property type="protein sequence ID" value="EMD23311.1"/>
    <property type="molecule type" value="Genomic_DNA"/>
</dbReference>
<dbReference type="Proteomes" id="UP000188551">
    <property type="component" value="Unassembled WGS sequence"/>
</dbReference>
<reference evidence="1 3" key="1">
    <citation type="submission" date="2012-10" db="EMBL/GenBank/DDBJ databases">
        <title>Genome assembly of Amycolatopsis azurea DSM 43854.</title>
        <authorList>
            <person name="Khatri I."/>
            <person name="Kaur I."/>
            <person name="Subramanian S."/>
            <person name="Mayilraj S."/>
        </authorList>
    </citation>
    <scope>NUCLEOTIDE SEQUENCE [LARGE SCALE GENOMIC DNA]</scope>
    <source>
        <strain evidence="1 3">DSM 43854</strain>
    </source>
</reference>
<comment type="caution">
    <text evidence="1">The sequence shown here is derived from an EMBL/GenBank/DDBJ whole genome shotgun (WGS) entry which is preliminary data.</text>
</comment>
<sequence>MTATSELHFAIDGDNADRYFQSLNSWLANENDFRGQVNARQQPIRPGEMGGVIDVLVVALGSGGAGAVLARSVTTWLTQTRADITLTIKSREGTQIKIDVNRAKDAEGVIREIGELIEKSDNQRLVSGEDG</sequence>
<evidence type="ECO:0000313" key="2">
    <source>
        <dbReference type="EMBL" id="OOC03538.1"/>
    </source>
</evidence>
<evidence type="ECO:0000313" key="3">
    <source>
        <dbReference type="Proteomes" id="UP000014137"/>
    </source>
</evidence>
<evidence type="ECO:0000313" key="1">
    <source>
        <dbReference type="EMBL" id="EMD23311.1"/>
    </source>
</evidence>
<name>M2Q9F0_9PSEU</name>
<dbReference type="Proteomes" id="UP000014137">
    <property type="component" value="Unassembled WGS sequence"/>
</dbReference>
<dbReference type="AlphaFoldDB" id="M2Q9F0"/>
<keyword evidence="4" id="KW-1185">Reference proteome</keyword>
<organism evidence="1 3">
    <name type="scientific">Amycolatopsis azurea DSM 43854</name>
    <dbReference type="NCBI Taxonomy" id="1238180"/>
    <lineage>
        <taxon>Bacteria</taxon>
        <taxon>Bacillati</taxon>
        <taxon>Actinomycetota</taxon>
        <taxon>Actinomycetes</taxon>
        <taxon>Pseudonocardiales</taxon>
        <taxon>Pseudonocardiaceae</taxon>
        <taxon>Amycolatopsis</taxon>
    </lineage>
</organism>
<proteinExistence type="predicted"/>
<protein>
    <submittedName>
        <fullName evidence="1">Uncharacterized protein</fullName>
    </submittedName>
</protein>
<dbReference type="PATRIC" id="fig|1238180.3.peg.7003"/>
<dbReference type="InterPro" id="IPR045428">
    <property type="entry name" value="EACC1"/>
</dbReference>
<accession>M2Q9F0</accession>
<gene>
    <name evidence="2" type="ORF">B0293_26980</name>
    <name evidence="1" type="ORF">C791_7401</name>
</gene>
<reference evidence="2 4" key="2">
    <citation type="submission" date="2017-02" db="EMBL/GenBank/DDBJ databases">
        <title>Amycolatopsis azurea DSM 43854 draft genome.</title>
        <authorList>
            <person name="Mayilraj S."/>
        </authorList>
    </citation>
    <scope>NUCLEOTIDE SEQUENCE [LARGE SCALE GENOMIC DNA]</scope>
    <source>
        <strain evidence="2 4">DSM 43854</strain>
    </source>
</reference>
<dbReference type="Pfam" id="PF19953">
    <property type="entry name" value="EACC1"/>
    <property type="match status" value="1"/>
</dbReference>
<evidence type="ECO:0000313" key="4">
    <source>
        <dbReference type="Proteomes" id="UP000188551"/>
    </source>
</evidence>